<name>A0A1F8EIP0_9BACT</name>
<evidence type="ECO:0000313" key="5">
    <source>
        <dbReference type="EMBL" id="OGN00704.1"/>
    </source>
</evidence>
<evidence type="ECO:0008006" key="7">
    <source>
        <dbReference type="Google" id="ProtNLM"/>
    </source>
</evidence>
<protein>
    <recommendedName>
        <fullName evidence="7">ABC transporter substrate-binding protein</fullName>
    </recommendedName>
</protein>
<reference evidence="5 6" key="1">
    <citation type="journal article" date="2016" name="Nat. Commun.">
        <title>Thousands of microbial genomes shed light on interconnected biogeochemical processes in an aquifer system.</title>
        <authorList>
            <person name="Anantharaman K."/>
            <person name="Brown C.T."/>
            <person name="Hug L.A."/>
            <person name="Sharon I."/>
            <person name="Castelle C.J."/>
            <person name="Probst A.J."/>
            <person name="Thomas B.C."/>
            <person name="Singh A."/>
            <person name="Wilkins M.J."/>
            <person name="Karaoz U."/>
            <person name="Brodie E.L."/>
            <person name="Williams K.H."/>
            <person name="Hubbard S.S."/>
            <person name="Banfield J.F."/>
        </authorList>
    </citation>
    <scope>NUCLEOTIDE SEQUENCE [LARGE SCALE GENOMIC DNA]</scope>
</reference>
<dbReference type="GO" id="GO:0055052">
    <property type="term" value="C:ATP-binding cassette (ABC) transporter complex, substrate-binding subunit-containing"/>
    <property type="evidence" value="ECO:0007669"/>
    <property type="project" value="TreeGrafter"/>
</dbReference>
<evidence type="ECO:0000256" key="2">
    <source>
        <dbReference type="ARBA" id="ARBA00022448"/>
    </source>
</evidence>
<keyword evidence="4" id="KW-0472">Membrane</keyword>
<proteinExistence type="inferred from homology"/>
<dbReference type="PANTHER" id="PTHR30061:SF50">
    <property type="entry name" value="MALTOSE_MALTODEXTRIN-BINDING PERIPLASMIC PROTEIN"/>
    <property type="match status" value="1"/>
</dbReference>
<dbReference type="Proteomes" id="UP000177117">
    <property type="component" value="Unassembled WGS sequence"/>
</dbReference>
<keyword evidence="4" id="KW-0812">Transmembrane</keyword>
<dbReference type="GO" id="GO:0042956">
    <property type="term" value="P:maltodextrin transmembrane transport"/>
    <property type="evidence" value="ECO:0007669"/>
    <property type="project" value="TreeGrafter"/>
</dbReference>
<sequence length="442" mass="49349">MSITNLLGTNKLFYILAGAVIFIVFISVILILGNIGGGGIESATLEFWGVYDTRQDFAKVIGSFQQAVPGIKVNYRQFSYEDYEKALIDALAAGTGPDVVMIHHTWLAKHRDKLSPMPEVSNVKDFQFMTPVEFQSQFVDVAYKDLVFENKIYAVPLYVDTLALFYNKDMFNTAGITGPPKSWEEFNRDTEFLTKLNKSGNIIQAGAAMGTARNINRSTDILAALMIQNGTVMTSSSNTTATFTKTVSSQRVGENALEYYTDFANPLKTVYAWNNQQHYSVDAFVEGGAAMMFNYSHQIPVVRSRFDRLNFGIAPFPQFSELDAKNYANYWAVSVTSQSKNKNAAWRFLSHLASREGATVYLQETSRPSARRDIIDIQRNDPALGVFAVQALSARSWYQVDNGAVDQIFADMIDDVNLKRATVRSALRAAESKVTTLMTKRP</sequence>
<evidence type="ECO:0000313" key="6">
    <source>
        <dbReference type="Proteomes" id="UP000177117"/>
    </source>
</evidence>
<accession>A0A1F8EIP0</accession>
<keyword evidence="4" id="KW-1133">Transmembrane helix</keyword>
<dbReference type="Gene3D" id="3.40.190.10">
    <property type="entry name" value="Periplasmic binding protein-like II"/>
    <property type="match status" value="1"/>
</dbReference>
<dbReference type="SUPFAM" id="SSF53850">
    <property type="entry name" value="Periplasmic binding protein-like II"/>
    <property type="match status" value="1"/>
</dbReference>
<feature type="transmembrane region" description="Helical" evidence="4">
    <location>
        <begin position="12"/>
        <end position="32"/>
    </location>
</feature>
<dbReference type="EMBL" id="MGJD01000016">
    <property type="protein sequence ID" value="OGN00704.1"/>
    <property type="molecule type" value="Genomic_DNA"/>
</dbReference>
<evidence type="ECO:0000256" key="3">
    <source>
        <dbReference type="ARBA" id="ARBA00022729"/>
    </source>
</evidence>
<comment type="caution">
    <text evidence="5">The sequence shown here is derived from an EMBL/GenBank/DDBJ whole genome shotgun (WGS) entry which is preliminary data.</text>
</comment>
<gene>
    <name evidence="5" type="ORF">A2650_04160</name>
</gene>
<organism evidence="5 6">
    <name type="scientific">Candidatus Yanofskybacteria bacterium RIFCSPHIGHO2_01_FULL_41_53</name>
    <dbReference type="NCBI Taxonomy" id="1802663"/>
    <lineage>
        <taxon>Bacteria</taxon>
        <taxon>Candidatus Yanofskyibacteriota</taxon>
    </lineage>
</organism>
<dbReference type="PANTHER" id="PTHR30061">
    <property type="entry name" value="MALTOSE-BINDING PERIPLASMIC PROTEIN"/>
    <property type="match status" value="1"/>
</dbReference>
<dbReference type="InterPro" id="IPR006059">
    <property type="entry name" value="SBP"/>
</dbReference>
<evidence type="ECO:0000256" key="4">
    <source>
        <dbReference type="SAM" id="Phobius"/>
    </source>
</evidence>
<comment type="similarity">
    <text evidence="1">Belongs to the bacterial solute-binding protein 1 family.</text>
</comment>
<dbReference type="GO" id="GO:0015768">
    <property type="term" value="P:maltose transport"/>
    <property type="evidence" value="ECO:0007669"/>
    <property type="project" value="TreeGrafter"/>
</dbReference>
<dbReference type="GO" id="GO:1901982">
    <property type="term" value="F:maltose binding"/>
    <property type="evidence" value="ECO:0007669"/>
    <property type="project" value="TreeGrafter"/>
</dbReference>
<keyword evidence="2" id="KW-0813">Transport</keyword>
<keyword evidence="3" id="KW-0732">Signal</keyword>
<evidence type="ECO:0000256" key="1">
    <source>
        <dbReference type="ARBA" id="ARBA00008520"/>
    </source>
</evidence>
<dbReference type="Pfam" id="PF13416">
    <property type="entry name" value="SBP_bac_8"/>
    <property type="match status" value="1"/>
</dbReference>
<dbReference type="AlphaFoldDB" id="A0A1F8EIP0"/>